<dbReference type="AlphaFoldDB" id="A0AAD9USR1"/>
<dbReference type="Proteomes" id="UP001249851">
    <property type="component" value="Unassembled WGS sequence"/>
</dbReference>
<protein>
    <submittedName>
        <fullName evidence="1">Uncharacterized protein</fullName>
    </submittedName>
</protein>
<evidence type="ECO:0000313" key="1">
    <source>
        <dbReference type="EMBL" id="KAK2548327.1"/>
    </source>
</evidence>
<organism evidence="1 2">
    <name type="scientific">Acropora cervicornis</name>
    <name type="common">Staghorn coral</name>
    <dbReference type="NCBI Taxonomy" id="6130"/>
    <lineage>
        <taxon>Eukaryota</taxon>
        <taxon>Metazoa</taxon>
        <taxon>Cnidaria</taxon>
        <taxon>Anthozoa</taxon>
        <taxon>Hexacorallia</taxon>
        <taxon>Scleractinia</taxon>
        <taxon>Astrocoeniina</taxon>
        <taxon>Acroporidae</taxon>
        <taxon>Acropora</taxon>
    </lineage>
</organism>
<name>A0AAD9USR1_ACRCE</name>
<evidence type="ECO:0000313" key="2">
    <source>
        <dbReference type="Proteomes" id="UP001249851"/>
    </source>
</evidence>
<keyword evidence="2" id="KW-1185">Reference proteome</keyword>
<proteinExistence type="predicted"/>
<reference evidence="1" key="1">
    <citation type="journal article" date="2023" name="G3 (Bethesda)">
        <title>Whole genome assembly and annotation of the endangered Caribbean coral Acropora cervicornis.</title>
        <authorList>
            <person name="Selwyn J.D."/>
            <person name="Vollmer S.V."/>
        </authorList>
    </citation>
    <scope>NUCLEOTIDE SEQUENCE</scope>
    <source>
        <strain evidence="1">K2</strain>
    </source>
</reference>
<accession>A0AAD9USR1</accession>
<comment type="caution">
    <text evidence="1">The sequence shown here is derived from an EMBL/GenBank/DDBJ whole genome shotgun (WGS) entry which is preliminary data.</text>
</comment>
<sequence>MQCTQGLGILLWGCRKTTRDTPRDHHGPTWHTLSSVYVPKATTFDIPATAGLTAESTNASSGTATADDEIAFRKPTTTAGVPTTTTKAIQMPAEFLLHLKCLLHKLQGLELPRTRC</sequence>
<gene>
    <name evidence="1" type="ORF">P5673_031479</name>
</gene>
<reference evidence="1" key="2">
    <citation type="journal article" date="2023" name="Science">
        <title>Genomic signatures of disease resistance in endangered staghorn corals.</title>
        <authorList>
            <person name="Vollmer S.V."/>
            <person name="Selwyn J.D."/>
            <person name="Despard B.A."/>
            <person name="Roesel C.L."/>
        </authorList>
    </citation>
    <scope>NUCLEOTIDE SEQUENCE</scope>
    <source>
        <strain evidence="1">K2</strain>
    </source>
</reference>
<dbReference type="EMBL" id="JARQWQ010000149">
    <property type="protein sequence ID" value="KAK2548327.1"/>
    <property type="molecule type" value="Genomic_DNA"/>
</dbReference>